<comment type="caution">
    <text evidence="1">The sequence shown here is derived from an EMBL/GenBank/DDBJ whole genome shotgun (WGS) entry which is preliminary data.</text>
</comment>
<proteinExistence type="predicted"/>
<protein>
    <submittedName>
        <fullName evidence="1">Uncharacterized protein</fullName>
    </submittedName>
</protein>
<dbReference type="Proteomes" id="UP000608420">
    <property type="component" value="Unassembled WGS sequence"/>
</dbReference>
<evidence type="ECO:0000313" key="2">
    <source>
        <dbReference type="Proteomes" id="UP000608420"/>
    </source>
</evidence>
<reference evidence="2" key="1">
    <citation type="journal article" date="2019" name="Int. J. Syst. Evol. Microbiol.">
        <title>The Global Catalogue of Microorganisms (GCM) 10K type strain sequencing project: providing services to taxonomists for standard genome sequencing and annotation.</title>
        <authorList>
            <consortium name="The Broad Institute Genomics Platform"/>
            <consortium name="The Broad Institute Genome Sequencing Center for Infectious Disease"/>
            <person name="Wu L."/>
            <person name="Ma J."/>
        </authorList>
    </citation>
    <scope>NUCLEOTIDE SEQUENCE [LARGE SCALE GENOMIC DNA]</scope>
    <source>
        <strain evidence="2">CGMCC 1.15420</strain>
    </source>
</reference>
<sequence length="124" mass="14145">MAAEAMEEELIRQDVTLETLNELDVASYRVMYDQLTKEVAEYIAVADDPTRVEGEELGSYNLYGNMLKQKIMLVKASATDLLQRVEQSRTFNEYNKDGTPKDYKQKLQEAVLEYYAFVTGSDPG</sequence>
<dbReference type="EMBL" id="BMIW01000013">
    <property type="protein sequence ID" value="GGF99458.1"/>
    <property type="molecule type" value="Genomic_DNA"/>
</dbReference>
<gene>
    <name evidence="1" type="ORF">GCM10010913_21580</name>
</gene>
<accession>A0ABQ1VUB2</accession>
<name>A0ABQ1VUB2_9BACL</name>
<keyword evidence="2" id="KW-1185">Reference proteome</keyword>
<evidence type="ECO:0000313" key="1">
    <source>
        <dbReference type="EMBL" id="GGF99458.1"/>
    </source>
</evidence>
<organism evidence="1 2">
    <name type="scientific">Paenibacillus aceti</name>
    <dbReference type="NCBI Taxonomy" id="1820010"/>
    <lineage>
        <taxon>Bacteria</taxon>
        <taxon>Bacillati</taxon>
        <taxon>Bacillota</taxon>
        <taxon>Bacilli</taxon>
        <taxon>Bacillales</taxon>
        <taxon>Paenibacillaceae</taxon>
        <taxon>Paenibacillus</taxon>
    </lineage>
</organism>